<proteinExistence type="predicted"/>
<dbReference type="PANTHER" id="PTHR45725">
    <property type="entry name" value="FORMIN HOMOLOGY 2 FAMILY MEMBER"/>
    <property type="match status" value="1"/>
</dbReference>
<organism evidence="2 3">
    <name type="scientific">Chlorella vulgaris</name>
    <name type="common">Green alga</name>
    <dbReference type="NCBI Taxonomy" id="3077"/>
    <lineage>
        <taxon>Eukaryota</taxon>
        <taxon>Viridiplantae</taxon>
        <taxon>Chlorophyta</taxon>
        <taxon>core chlorophytes</taxon>
        <taxon>Trebouxiophyceae</taxon>
        <taxon>Chlorellales</taxon>
        <taxon>Chlorellaceae</taxon>
        <taxon>Chlorella clade</taxon>
        <taxon>Chlorella</taxon>
    </lineage>
</organism>
<feature type="compositionally biased region" description="Acidic residues" evidence="1">
    <location>
        <begin position="339"/>
        <end position="349"/>
    </location>
</feature>
<reference evidence="2" key="2">
    <citation type="submission" date="2020-11" db="EMBL/GenBank/DDBJ databases">
        <authorList>
            <person name="Cecchin M."/>
            <person name="Marcolungo L."/>
            <person name="Rossato M."/>
            <person name="Girolomoni L."/>
            <person name="Cosentino E."/>
            <person name="Cuine S."/>
            <person name="Li-Beisson Y."/>
            <person name="Delledonne M."/>
            <person name="Ballottari M."/>
        </authorList>
    </citation>
    <scope>NUCLEOTIDE SEQUENCE</scope>
    <source>
        <strain evidence="2">211/11P</strain>
        <tissue evidence="2">Whole cell</tissue>
    </source>
</reference>
<reference evidence="2" key="1">
    <citation type="journal article" date="2019" name="Plant J.">
        <title>Chlorella vulgaris genome assembly and annotation reveals the molecular basis for metabolic acclimation to high light conditions.</title>
        <authorList>
            <person name="Cecchin M."/>
            <person name="Marcolungo L."/>
            <person name="Rossato M."/>
            <person name="Girolomoni L."/>
            <person name="Cosentino E."/>
            <person name="Cuine S."/>
            <person name="Li-Beisson Y."/>
            <person name="Delledonne M."/>
            <person name="Ballottari M."/>
        </authorList>
    </citation>
    <scope>NUCLEOTIDE SEQUENCE</scope>
    <source>
        <strain evidence="2">211/11P</strain>
    </source>
</reference>
<keyword evidence="3" id="KW-1185">Reference proteome</keyword>
<evidence type="ECO:0000256" key="1">
    <source>
        <dbReference type="SAM" id="MobiDB-lite"/>
    </source>
</evidence>
<feature type="compositionally biased region" description="Basic and acidic residues" evidence="1">
    <location>
        <begin position="372"/>
        <end position="383"/>
    </location>
</feature>
<dbReference type="OrthoDB" id="511688at2759"/>
<feature type="compositionally biased region" description="Basic residues" evidence="1">
    <location>
        <begin position="632"/>
        <end position="641"/>
    </location>
</feature>
<feature type="region of interest" description="Disordered" evidence="1">
    <location>
        <begin position="336"/>
        <end position="406"/>
    </location>
</feature>
<evidence type="ECO:0000313" key="2">
    <source>
        <dbReference type="EMBL" id="KAI3438818.1"/>
    </source>
</evidence>
<evidence type="ECO:0000313" key="3">
    <source>
        <dbReference type="Proteomes" id="UP001055712"/>
    </source>
</evidence>
<dbReference type="AlphaFoldDB" id="A0A9D4Z1Y4"/>
<gene>
    <name evidence="2" type="ORF">D9Q98_001235</name>
</gene>
<name>A0A9D4Z1Y4_CHLVU</name>
<dbReference type="EMBL" id="SIDB01000001">
    <property type="protein sequence ID" value="KAI3438818.1"/>
    <property type="molecule type" value="Genomic_DNA"/>
</dbReference>
<protein>
    <submittedName>
        <fullName evidence="2">Uncharacterized protein</fullName>
    </submittedName>
</protein>
<dbReference type="Proteomes" id="UP001055712">
    <property type="component" value="Unassembled WGS sequence"/>
</dbReference>
<sequence length="785" mass="84760">MGHCVGPCSRPGGRLALPVRSGALASSFRARQLAATGRRRLSVCASTFEELRTVASETVASAQSKLPLLEQAKNTAERAKQPAEDAERAWQDSHAKLTSLQQETASAMKQLRQDVVAAAGGEAKATHSLLERLTAERLENYRAQNNLITALDWKVYAPRELPLHSIPGGRCIYQLAAAEHEGTRYAVVALGMANPFLVDNLSSLLLHWGCSEGEHSGWMQPPKGWHTSPGVSTPTGSLAWETVFGAYAPVMQGEQVVEAASYSVVLQIPLEGVLALRGGIKCVLKRTDGGQPEWIKAGHHNSADFFLDFSPVINRFERRRREAQAAALAKARAAGLLKDEEEEEEEEEAAAAAKAAAAGKGAKGSAADEEAESKAKAKAAAERKARKAKKKAEEPPPLPEEEPAYESRLPGWVSRVDHFAQLSDIPRERGMAQRLKCLTALAAAISKAGGSRSDAARAVLDRCRDADGLLQQHDLAELSSRAAQQEKEQLQAIYRSASDESGHLMHELTSAAEAARRTAVKLRGRETEVTHRDLEAVAQQTAEELLKRNTGGIWPFKEERQLVFVQQTVMEVSGIDAAVVVQVYVEGTKAAVLAATVPPPPPTVEEAHSAAAGAEAGGEGSDGDDTGDEKGGKKKAVAKKKKKEEPPATFDYVVVGISVAEEFPDGLLSTPLIMHMGLVSHQHAKWQPPPEKWASLPESNAPSPSGAAMHVPFQRYTMRAEDGAPVFVDPTLFALALRMPLRECLEKGVRGVEFVLKCSDGNWRSWKQNHGQSCNFYAELPVPMP</sequence>
<dbReference type="PANTHER" id="PTHR45725:SF18">
    <property type="entry name" value="ORC1-LIKE AAA ATPASE DOMAIN-CONTAINING PROTEIN"/>
    <property type="match status" value="1"/>
</dbReference>
<accession>A0A9D4Z1Y4</accession>
<comment type="caution">
    <text evidence="2">The sequence shown here is derived from an EMBL/GenBank/DDBJ whole genome shotgun (WGS) entry which is preliminary data.</text>
</comment>
<feature type="compositionally biased region" description="Low complexity" evidence="1">
    <location>
        <begin position="350"/>
        <end position="365"/>
    </location>
</feature>
<dbReference type="InterPro" id="IPR051425">
    <property type="entry name" value="Formin_Homology"/>
</dbReference>
<feature type="region of interest" description="Disordered" evidence="1">
    <location>
        <begin position="596"/>
        <end position="641"/>
    </location>
</feature>